<dbReference type="CDD" id="cd00866">
    <property type="entry name" value="PEBP_euk"/>
    <property type="match status" value="1"/>
</dbReference>
<dbReference type="PANTHER" id="PTHR11362">
    <property type="entry name" value="PHOSPHATIDYLETHANOLAMINE-BINDING PROTEIN"/>
    <property type="match status" value="1"/>
</dbReference>
<keyword evidence="1" id="KW-0175">Coiled coil</keyword>
<dbReference type="InterPro" id="IPR036610">
    <property type="entry name" value="PEBP-like_sf"/>
</dbReference>
<reference evidence="2 3" key="1">
    <citation type="submission" date="2019-03" db="EMBL/GenBank/DDBJ databases">
        <title>Sequencing 25 genomes of Wallemia mellicola.</title>
        <authorList>
            <person name="Gostincar C."/>
        </authorList>
    </citation>
    <scope>NUCLEOTIDE SEQUENCE [LARGE SCALE GENOMIC DNA]</scope>
    <source>
        <strain evidence="2 3">EXF-6152</strain>
    </source>
</reference>
<evidence type="ECO:0000313" key="2">
    <source>
        <dbReference type="EMBL" id="TIB74585.1"/>
    </source>
</evidence>
<dbReference type="Gene3D" id="1.20.58.1180">
    <property type="match status" value="1"/>
</dbReference>
<name>A0A4T0PPY4_9BASI</name>
<dbReference type="SUPFAM" id="SSF49777">
    <property type="entry name" value="PEBP-like"/>
    <property type="match status" value="1"/>
</dbReference>
<dbReference type="Gene3D" id="3.90.280.10">
    <property type="entry name" value="PEBP-like"/>
    <property type="match status" value="1"/>
</dbReference>
<dbReference type="EMBL" id="SPRC01000072">
    <property type="protein sequence ID" value="TIB74585.1"/>
    <property type="molecule type" value="Genomic_DNA"/>
</dbReference>
<dbReference type="InterPro" id="IPR035810">
    <property type="entry name" value="PEBP_euk"/>
</dbReference>
<sequence length="319" mass="36828">MLTRTIKRGLDKRITQTCRNYQRPIPAGKLPVYDLALEVLAEDKKRVQRELQQLRSDKRERNAVDQKEYEKRIKLLEILEGSNDPEVRYNFENGNVDMSKPYYRYLAEKDFLRGGRKDKLLERLHQMNVVPDVVPPFTPSVELVLDFPKDEQAEGESAVRPVIAGSFVRPGLSFDKPSIGIKIFDGRESLYSLLIVDPDVPDADNEKYTNYLHFLKSNLKLSANTTKEELEKQLESATVGWIPPHPAQGTKYHRYTVLLVEQTNEIQPSDVERHGFDSRKYVESMNGRVVGGHMWRAVHDADSSKVFKEILKINEPIYK</sequence>
<organism evidence="2 3">
    <name type="scientific">Wallemia mellicola</name>
    <dbReference type="NCBI Taxonomy" id="1708541"/>
    <lineage>
        <taxon>Eukaryota</taxon>
        <taxon>Fungi</taxon>
        <taxon>Dikarya</taxon>
        <taxon>Basidiomycota</taxon>
        <taxon>Wallemiomycotina</taxon>
        <taxon>Wallemiomycetes</taxon>
        <taxon>Wallemiales</taxon>
        <taxon>Wallemiaceae</taxon>
        <taxon>Wallemia</taxon>
    </lineage>
</organism>
<gene>
    <name evidence="2" type="ORF">E3Q22_04161</name>
</gene>
<dbReference type="Pfam" id="PF01161">
    <property type="entry name" value="PBP"/>
    <property type="match status" value="1"/>
</dbReference>
<proteinExistence type="predicted"/>
<protein>
    <submittedName>
        <fullName evidence="2">PEBP-like protein</fullName>
    </submittedName>
</protein>
<dbReference type="AlphaFoldDB" id="A0A4T0PPY4"/>
<accession>A0A4T0PPY4</accession>
<dbReference type="InterPro" id="IPR008914">
    <property type="entry name" value="PEBP"/>
</dbReference>
<evidence type="ECO:0000313" key="3">
    <source>
        <dbReference type="Proteomes" id="UP000310685"/>
    </source>
</evidence>
<dbReference type="Proteomes" id="UP000310685">
    <property type="component" value="Unassembled WGS sequence"/>
</dbReference>
<feature type="coiled-coil region" evidence="1">
    <location>
        <begin position="37"/>
        <end position="64"/>
    </location>
</feature>
<comment type="caution">
    <text evidence="2">The sequence shown here is derived from an EMBL/GenBank/DDBJ whole genome shotgun (WGS) entry which is preliminary data.</text>
</comment>
<dbReference type="PANTHER" id="PTHR11362:SF82">
    <property type="entry name" value="PHOSPHATIDYLETHANOLAMINE-BINDING PROTEIN 4"/>
    <property type="match status" value="1"/>
</dbReference>
<evidence type="ECO:0000256" key="1">
    <source>
        <dbReference type="SAM" id="Coils"/>
    </source>
</evidence>